<organism evidence="1 3">
    <name type="scientific">Staphylococcus petrasii</name>
    <dbReference type="NCBI Taxonomy" id="1276936"/>
    <lineage>
        <taxon>Bacteria</taxon>
        <taxon>Bacillati</taxon>
        <taxon>Bacillota</taxon>
        <taxon>Bacilli</taxon>
        <taxon>Bacillales</taxon>
        <taxon>Staphylococcaceae</taxon>
        <taxon>Staphylococcus</taxon>
    </lineage>
</organism>
<gene>
    <name evidence="2" type="ORF">BJR09_12110</name>
    <name evidence="1" type="ORF">NCTC13830_02030</name>
</gene>
<sequence>MKTIINVVGKAITRTIVAKVIKDYIAADMYAKSVIATIPENERGFIRACKRMGMSDIQTINFLNILDKETEGYFND</sequence>
<dbReference type="EMBL" id="SRLS01000027">
    <property type="protein sequence ID" value="TGE15110.1"/>
    <property type="molecule type" value="Genomic_DNA"/>
</dbReference>
<evidence type="ECO:0000313" key="1">
    <source>
        <dbReference type="EMBL" id="SUM44622.1"/>
    </source>
</evidence>
<reference evidence="2 4" key="2">
    <citation type="submission" date="2019-04" db="EMBL/GenBank/DDBJ databases">
        <title>Genomic characterization of Staphylococcus petrasii strains.</title>
        <authorList>
            <person name="Vrbovska V."/>
            <person name="Kovarovic V."/>
            <person name="Maslanova I."/>
            <person name="Indrakova A."/>
            <person name="Petras P."/>
            <person name="Sedo O."/>
            <person name="Svec P."/>
            <person name="Fisarova L."/>
            <person name="Sedlacek I."/>
            <person name="Doskar J."/>
            <person name="Pantucek R."/>
        </authorList>
    </citation>
    <scope>NUCLEOTIDE SEQUENCE [LARGE SCALE GENOMIC DNA]</scope>
    <source>
        <strain evidence="2 4">P5404</strain>
    </source>
</reference>
<evidence type="ECO:0000313" key="2">
    <source>
        <dbReference type="EMBL" id="TGE15110.1"/>
    </source>
</evidence>
<dbReference type="AlphaFoldDB" id="A0A380G1J2"/>
<evidence type="ECO:0008006" key="5">
    <source>
        <dbReference type="Google" id="ProtNLM"/>
    </source>
</evidence>
<proteinExistence type="predicted"/>
<evidence type="ECO:0000313" key="3">
    <source>
        <dbReference type="Proteomes" id="UP000254047"/>
    </source>
</evidence>
<protein>
    <recommendedName>
        <fullName evidence="5">Phage protein</fullName>
    </recommendedName>
</protein>
<reference evidence="1 3" key="1">
    <citation type="submission" date="2018-06" db="EMBL/GenBank/DDBJ databases">
        <authorList>
            <consortium name="Pathogen Informatics"/>
            <person name="Doyle S."/>
        </authorList>
    </citation>
    <scope>NUCLEOTIDE SEQUENCE [LARGE SCALE GENOMIC DNA]</scope>
    <source>
        <strain evidence="1 3">NCTC13830</strain>
    </source>
</reference>
<accession>A0A380G1J2</accession>
<evidence type="ECO:0000313" key="4">
    <source>
        <dbReference type="Proteomes" id="UP000297598"/>
    </source>
</evidence>
<dbReference type="Proteomes" id="UP000297598">
    <property type="component" value="Unassembled WGS sequence"/>
</dbReference>
<keyword evidence="4" id="KW-1185">Reference proteome</keyword>
<dbReference type="Proteomes" id="UP000254047">
    <property type="component" value="Unassembled WGS sequence"/>
</dbReference>
<name>A0A380G1J2_9STAP</name>
<dbReference type="EMBL" id="UHDO01000001">
    <property type="protein sequence ID" value="SUM44622.1"/>
    <property type="molecule type" value="Genomic_DNA"/>
</dbReference>
<dbReference type="RefSeq" id="WP_103297503.1">
    <property type="nucleotide sequence ID" value="NZ_PPQT01000025.1"/>
</dbReference>